<keyword evidence="2" id="KW-0732">Signal</keyword>
<dbReference type="Gene3D" id="2.60.40.1140">
    <property type="entry name" value="Collagen-binding surface protein Cna, B-type domain"/>
    <property type="match status" value="1"/>
</dbReference>
<dbReference type="OrthoDB" id="1744455at2"/>
<dbReference type="CDD" id="cd00222">
    <property type="entry name" value="CollagenBindB"/>
    <property type="match status" value="1"/>
</dbReference>
<keyword evidence="5" id="KW-1185">Reference proteome</keyword>
<organism evidence="4 5">
    <name type="scientific">Weissella muntiaci</name>
    <dbReference type="NCBI Taxonomy" id="2508881"/>
    <lineage>
        <taxon>Bacteria</taxon>
        <taxon>Bacillati</taxon>
        <taxon>Bacillota</taxon>
        <taxon>Bacilli</taxon>
        <taxon>Lactobacillales</taxon>
        <taxon>Lactobacillaceae</taxon>
        <taxon>Weissella</taxon>
    </lineage>
</organism>
<protein>
    <submittedName>
        <fullName evidence="4">Cna B-type domain-containing protein</fullName>
    </submittedName>
</protein>
<evidence type="ECO:0000313" key="4">
    <source>
        <dbReference type="EMBL" id="TYC50542.1"/>
    </source>
</evidence>
<evidence type="ECO:0000256" key="2">
    <source>
        <dbReference type="SAM" id="SignalP"/>
    </source>
</evidence>
<evidence type="ECO:0000313" key="5">
    <source>
        <dbReference type="Proteomes" id="UP000371977"/>
    </source>
</evidence>
<evidence type="ECO:0000256" key="1">
    <source>
        <dbReference type="SAM" id="Phobius"/>
    </source>
</evidence>
<feature type="transmembrane region" description="Helical" evidence="1">
    <location>
        <begin position="317"/>
        <end position="338"/>
    </location>
</feature>
<comment type="caution">
    <text evidence="4">The sequence shown here is derived from an EMBL/GenBank/DDBJ whole genome shotgun (WGS) entry which is preliminary data.</text>
</comment>
<reference evidence="4 5" key="1">
    <citation type="submission" date="2019-01" db="EMBL/GenBank/DDBJ databases">
        <title>Weissella sp. nov., a novel lactic acid bacterium isolated from animal feces.</title>
        <authorList>
            <person name="Wang L.-T."/>
        </authorList>
    </citation>
    <scope>NUCLEOTIDE SEQUENCE [LARGE SCALE GENOMIC DNA]</scope>
    <source>
        <strain evidence="4 5">8H-2</strain>
    </source>
</reference>
<sequence>MKRKIASGVFLMFFAFIGLIFSTQRAFASTDLDQAVAAYNKGEGTYQERLDTYDKIAGMLKFEIQVDRDRLQQGISNLTVSGDLTEDDPVINTLNGDLDKDLNKLYGSYKGSSLEVIDGLSSQKKIDFYNDFVNLYNQFLQNSLTSKYDQLVDYAKAVKRLNTATYPFQDNKSQQYLNQWDTPLFATKDIPDLPSTITPIALTPPEQDNKVTINVLKKWQDNNDNNRPKEIVVVLTLPGKEKPIASITLSKKNEWKGNFKDIPVNDKYQVKEEKVSGYNVSYSDLKKVDDQNYEVTITNTAVTPPSPDRDDSLPKTGYRLTLLLSIVGIISIITAISLKRNKGN</sequence>
<dbReference type="Proteomes" id="UP000371977">
    <property type="component" value="Unassembled WGS sequence"/>
</dbReference>
<proteinExistence type="predicted"/>
<feature type="chain" id="PRO_5025623204" evidence="2">
    <location>
        <begin position="29"/>
        <end position="344"/>
    </location>
</feature>
<dbReference type="AlphaFoldDB" id="A0A6C2CAH0"/>
<dbReference type="SUPFAM" id="SSF49478">
    <property type="entry name" value="Cna protein B-type domain"/>
    <property type="match status" value="1"/>
</dbReference>
<feature type="domain" description="CNA-B" evidence="3">
    <location>
        <begin position="213"/>
        <end position="300"/>
    </location>
</feature>
<dbReference type="EMBL" id="SDGZ01000008">
    <property type="protein sequence ID" value="TYC50542.1"/>
    <property type="molecule type" value="Genomic_DNA"/>
</dbReference>
<evidence type="ECO:0000259" key="3">
    <source>
        <dbReference type="Pfam" id="PF05738"/>
    </source>
</evidence>
<keyword evidence="1" id="KW-0472">Membrane</keyword>
<dbReference type="RefSeq" id="WP_148622014.1">
    <property type="nucleotide sequence ID" value="NZ_SDGZ01000008.1"/>
</dbReference>
<name>A0A6C2CAH0_9LACO</name>
<accession>A0A6C2CAH0</accession>
<keyword evidence="1" id="KW-1133">Transmembrane helix</keyword>
<feature type="signal peptide" evidence="2">
    <location>
        <begin position="1"/>
        <end position="28"/>
    </location>
</feature>
<dbReference type="Pfam" id="PF05738">
    <property type="entry name" value="Cna_B"/>
    <property type="match status" value="1"/>
</dbReference>
<keyword evidence="1" id="KW-0812">Transmembrane</keyword>
<gene>
    <name evidence="4" type="ORF">ESZ50_02415</name>
</gene>
<dbReference type="InterPro" id="IPR008454">
    <property type="entry name" value="Collagen-bd_Cna-like_B-typ_dom"/>
</dbReference>